<evidence type="ECO:0000313" key="2">
    <source>
        <dbReference type="EMBL" id="KAF6224260.1"/>
    </source>
</evidence>
<comment type="caution">
    <text evidence="2">The sequence shown here is derived from an EMBL/GenBank/DDBJ whole genome shotgun (WGS) entry which is preliminary data.</text>
</comment>
<dbReference type="GeneID" id="59339225"/>
<evidence type="ECO:0000256" key="1">
    <source>
        <dbReference type="SAM" id="MobiDB-lite"/>
    </source>
</evidence>
<dbReference type="AlphaFoldDB" id="A0A8H6CJ16"/>
<feature type="region of interest" description="Disordered" evidence="1">
    <location>
        <begin position="1"/>
        <end position="116"/>
    </location>
</feature>
<accession>A0A8H6CJ16</accession>
<evidence type="ECO:0000313" key="3">
    <source>
        <dbReference type="Proteomes" id="UP000593566"/>
    </source>
</evidence>
<protein>
    <submittedName>
        <fullName evidence="2">Uncharacterized protein</fullName>
    </submittedName>
</protein>
<dbReference type="Proteomes" id="UP000593566">
    <property type="component" value="Unassembled WGS sequence"/>
</dbReference>
<reference evidence="2 3" key="1">
    <citation type="journal article" date="2020" name="Genomics">
        <title>Complete, high-quality genomes from long-read metagenomic sequencing of two wolf lichen thalli reveals enigmatic genome architecture.</title>
        <authorList>
            <person name="McKenzie S.K."/>
            <person name="Walston R.F."/>
            <person name="Allen J.L."/>
        </authorList>
    </citation>
    <scope>NUCLEOTIDE SEQUENCE [LARGE SCALE GENOMIC DNA]</scope>
    <source>
        <strain evidence="2">WasteWater1</strain>
    </source>
</reference>
<feature type="region of interest" description="Disordered" evidence="1">
    <location>
        <begin position="285"/>
        <end position="339"/>
    </location>
</feature>
<sequence>MTSPKDEGERKLTKAGAGILGAQKHKELQQGIEAGEGLAPLSARPNKRRAEDSDTMSVGSSRASKPKAGLSKKRRLLDLDEPDASDSGSPRMLSENPSLKSASKGSKMTDVLSEANRPKVLPKHLPGLKSSDDQVHLPAVLSLSNGTTITLTYERTTAQASEEDEDFWEQVKQRVHQPQQVCSDEVDGTMLSSIKSLEFHNREIISRLLSMIPGTHIAAEEHNKIVRHIVASTNEAAELTRHELCSYGVSIATMAYQAFRDQSIIKTIGVHMLELLDPATAKQASTTPGKQKQEAAAHDKQQGIKQEPGEADFLGENNGGGDLLSDGVGKQEQQHYGDE</sequence>
<name>A0A8H6CJ16_9LECA</name>
<organism evidence="2 3">
    <name type="scientific">Letharia lupina</name>
    <dbReference type="NCBI Taxonomy" id="560253"/>
    <lineage>
        <taxon>Eukaryota</taxon>
        <taxon>Fungi</taxon>
        <taxon>Dikarya</taxon>
        <taxon>Ascomycota</taxon>
        <taxon>Pezizomycotina</taxon>
        <taxon>Lecanoromycetes</taxon>
        <taxon>OSLEUM clade</taxon>
        <taxon>Lecanoromycetidae</taxon>
        <taxon>Lecanorales</taxon>
        <taxon>Lecanorineae</taxon>
        <taxon>Parmeliaceae</taxon>
        <taxon>Letharia</taxon>
    </lineage>
</organism>
<keyword evidence="3" id="KW-1185">Reference proteome</keyword>
<dbReference type="RefSeq" id="XP_037153320.1">
    <property type="nucleotide sequence ID" value="XM_037301686.1"/>
</dbReference>
<feature type="compositionally biased region" description="Basic and acidic residues" evidence="1">
    <location>
        <begin position="291"/>
        <end position="302"/>
    </location>
</feature>
<dbReference type="EMBL" id="JACCJB010000009">
    <property type="protein sequence ID" value="KAF6224260.1"/>
    <property type="molecule type" value="Genomic_DNA"/>
</dbReference>
<feature type="compositionally biased region" description="Polar residues" evidence="1">
    <location>
        <begin position="95"/>
        <end position="106"/>
    </location>
</feature>
<proteinExistence type="predicted"/>
<feature type="compositionally biased region" description="Basic and acidic residues" evidence="1">
    <location>
        <begin position="1"/>
        <end position="12"/>
    </location>
</feature>
<gene>
    <name evidence="2" type="ORF">HO133_010835</name>
</gene>